<evidence type="ECO:0000256" key="1">
    <source>
        <dbReference type="RuleBase" id="RU369025"/>
    </source>
</evidence>
<keyword evidence="1" id="KW-1133">Transmembrane helix</keyword>
<dbReference type="GO" id="GO:0005886">
    <property type="term" value="C:plasma membrane"/>
    <property type="evidence" value="ECO:0007669"/>
    <property type="project" value="UniProtKB-SubCell"/>
</dbReference>
<dbReference type="Proteomes" id="UP000542776">
    <property type="component" value="Unassembled WGS sequence"/>
</dbReference>
<proteinExistence type="inferred from homology"/>
<dbReference type="AlphaFoldDB" id="A0A7W6H3M4"/>
<dbReference type="SUPFAM" id="SSF82861">
    <property type="entry name" value="Mechanosensitive channel protein MscS (YggB), transmembrane region"/>
    <property type="match status" value="1"/>
</dbReference>
<comment type="caution">
    <text evidence="3">The sequence shown here is derived from an EMBL/GenBank/DDBJ whole genome shotgun (WGS) entry which is preliminary data.</text>
</comment>
<protein>
    <recommendedName>
        <fullName evidence="1">Small-conductance mechanosensitive channel</fullName>
    </recommendedName>
</protein>
<dbReference type="Gene3D" id="1.10.287.1260">
    <property type="match status" value="1"/>
</dbReference>
<feature type="transmembrane region" description="Helical" evidence="1">
    <location>
        <begin position="28"/>
        <end position="49"/>
    </location>
</feature>
<comment type="caution">
    <text evidence="1">Lacks conserved residue(s) required for the propagation of feature annotation.</text>
</comment>
<dbReference type="InterPro" id="IPR049142">
    <property type="entry name" value="MS_channel_1st"/>
</dbReference>
<evidence type="ECO:0000313" key="4">
    <source>
        <dbReference type="Proteomes" id="UP000542776"/>
    </source>
</evidence>
<name>A0A7W6H3M4_9HYPH</name>
<feature type="domain" description="Mechanosensitive ion channel transmembrane helices 2/3" evidence="2">
    <location>
        <begin position="70"/>
        <end position="99"/>
    </location>
</feature>
<comment type="function">
    <text evidence="1">Mechanosensitive channel that participates in the regulation of osmotic pressure changes within the cell, opening in response to stretch forces in the membrane lipid bilayer, without the need for other proteins. Contributes to normal resistance to hypoosmotic shock. Forms an ion channel of 1.0 nanosiemens conductance with a slight preference for anions.</text>
</comment>
<keyword evidence="1" id="KW-0406">Ion transport</keyword>
<keyword evidence="4" id="KW-1185">Reference proteome</keyword>
<gene>
    <name evidence="3" type="ORF">GGR04_001686</name>
</gene>
<dbReference type="Pfam" id="PF05552">
    <property type="entry name" value="MS_channel_1st_1"/>
    <property type="match status" value="1"/>
</dbReference>
<dbReference type="GO" id="GO:0008381">
    <property type="term" value="F:mechanosensitive monoatomic ion channel activity"/>
    <property type="evidence" value="ECO:0007669"/>
    <property type="project" value="InterPro"/>
</dbReference>
<keyword evidence="1" id="KW-0813">Transport</keyword>
<keyword evidence="1" id="KW-0812">Transmembrane</keyword>
<keyword evidence="1" id="KW-0472">Membrane</keyword>
<comment type="subunit">
    <text evidence="1">Homoheptamer.</text>
</comment>
<dbReference type="PANTHER" id="PTHR30221:SF1">
    <property type="entry name" value="SMALL-CONDUCTANCE MECHANOSENSITIVE CHANNEL"/>
    <property type="match status" value="1"/>
</dbReference>
<comment type="subcellular location">
    <subcellularLocation>
        <location evidence="1">Cell inner membrane</location>
        <topology evidence="1">Multi-pass membrane protein</topology>
    </subcellularLocation>
</comment>
<dbReference type="InterPro" id="IPR008910">
    <property type="entry name" value="MSC_TM_helix"/>
</dbReference>
<organism evidence="3 4">
    <name type="scientific">Aureimonas pseudogalii</name>
    <dbReference type="NCBI Taxonomy" id="1744844"/>
    <lineage>
        <taxon>Bacteria</taxon>
        <taxon>Pseudomonadati</taxon>
        <taxon>Pseudomonadota</taxon>
        <taxon>Alphaproteobacteria</taxon>
        <taxon>Hyphomicrobiales</taxon>
        <taxon>Aurantimonadaceae</taxon>
        <taxon>Aureimonas</taxon>
    </lineage>
</organism>
<dbReference type="InterPro" id="IPR011014">
    <property type="entry name" value="MscS_channel_TM-2"/>
</dbReference>
<keyword evidence="1" id="KW-0407">Ion channel</keyword>
<dbReference type="RefSeq" id="WP_183199371.1">
    <property type="nucleotide sequence ID" value="NZ_JACIEK010000002.1"/>
</dbReference>
<dbReference type="Pfam" id="PF21088">
    <property type="entry name" value="MS_channel_1st"/>
    <property type="match status" value="1"/>
</dbReference>
<accession>A0A7W6H3M4</accession>
<dbReference type="InterPro" id="IPR045275">
    <property type="entry name" value="MscS_archaea/bacteria_type"/>
</dbReference>
<dbReference type="PANTHER" id="PTHR30221">
    <property type="entry name" value="SMALL-CONDUCTANCE MECHANOSENSITIVE CHANNEL"/>
    <property type="match status" value="1"/>
</dbReference>
<keyword evidence="1" id="KW-1003">Cell membrane</keyword>
<keyword evidence="1" id="KW-0997">Cell inner membrane</keyword>
<evidence type="ECO:0000313" key="3">
    <source>
        <dbReference type="EMBL" id="MBB3997850.1"/>
    </source>
</evidence>
<comment type="similarity">
    <text evidence="1">Belongs to the MscS (TC 1.A.23) family.</text>
</comment>
<reference evidence="3 4" key="1">
    <citation type="submission" date="2020-08" db="EMBL/GenBank/DDBJ databases">
        <title>Genomic Encyclopedia of Type Strains, Phase IV (KMG-IV): sequencing the most valuable type-strain genomes for metagenomic binning, comparative biology and taxonomic classification.</title>
        <authorList>
            <person name="Goeker M."/>
        </authorList>
    </citation>
    <scope>NUCLEOTIDE SEQUENCE [LARGE SCALE GENOMIC DNA]</scope>
    <source>
        <strain evidence="3 4">DSM 102238</strain>
    </source>
</reference>
<feature type="transmembrane region" description="Helical" evidence="1">
    <location>
        <begin position="70"/>
        <end position="98"/>
    </location>
</feature>
<dbReference type="EMBL" id="JACIEK010000002">
    <property type="protein sequence ID" value="MBB3997850.1"/>
    <property type="molecule type" value="Genomic_DNA"/>
</dbReference>
<sequence>MPLQDTIETSGTFLRTLAAQAAAFLPNLLIALLILCVGFFLAGRLAAVVARALGVSARIDETVRGPLVAIVRYVVIVFTLLVALSQVGVQMTSLLAILG</sequence>
<evidence type="ECO:0000259" key="2">
    <source>
        <dbReference type="Pfam" id="PF21088"/>
    </source>
</evidence>